<dbReference type="GeneID" id="93563524"/>
<evidence type="ECO:0000313" key="3">
    <source>
        <dbReference type="Proteomes" id="UP001207294"/>
    </source>
</evidence>
<evidence type="ECO:0000256" key="1">
    <source>
        <dbReference type="SAM" id="SignalP"/>
    </source>
</evidence>
<accession>A0ABT3BVT0</accession>
<dbReference type="InterPro" id="IPR011990">
    <property type="entry name" value="TPR-like_helical_dom_sf"/>
</dbReference>
<keyword evidence="3" id="KW-1185">Reference proteome</keyword>
<feature type="chain" id="PRO_5045327493" evidence="1">
    <location>
        <begin position="24"/>
        <end position="727"/>
    </location>
</feature>
<reference evidence="2 3" key="1">
    <citation type="submission" date="2022-10" db="EMBL/GenBank/DDBJ databases">
        <title>Characterization of Pseudomonas capsici strains from pepper and tomato in Georgia.</title>
        <authorList>
            <person name="Zhao M."/>
            <person name="Dutta B."/>
        </authorList>
    </citation>
    <scope>NUCLEOTIDE SEQUENCE [LARGE SCALE GENOMIC DNA]</scope>
    <source>
        <strain evidence="2 3">Pc20-5</strain>
    </source>
</reference>
<dbReference type="Gene3D" id="1.25.40.10">
    <property type="entry name" value="Tetratricopeptide repeat domain"/>
    <property type="match status" value="1"/>
</dbReference>
<dbReference type="EMBL" id="JAOXML010000006">
    <property type="protein sequence ID" value="MCV4376935.1"/>
    <property type="molecule type" value="Genomic_DNA"/>
</dbReference>
<organism evidence="2 3">
    <name type="scientific">Pseudomonas capsici</name>
    <dbReference type="NCBI Taxonomy" id="2810614"/>
    <lineage>
        <taxon>Bacteria</taxon>
        <taxon>Pseudomonadati</taxon>
        <taxon>Pseudomonadota</taxon>
        <taxon>Gammaproteobacteria</taxon>
        <taxon>Pseudomonadales</taxon>
        <taxon>Pseudomonadaceae</taxon>
        <taxon>Pseudomonas</taxon>
    </lineage>
</organism>
<keyword evidence="2" id="KW-0449">Lipoprotein</keyword>
<proteinExistence type="predicted"/>
<keyword evidence="1" id="KW-0732">Signal</keyword>
<gene>
    <name evidence="2" type="ORF">OH718_10035</name>
</gene>
<name>A0ABT3BVT0_9PSED</name>
<sequence>MRTRLLTALALAVGSVFCTQAQASGDDSCYPNWTILKERLDVCSNLAFLSPGNDSQVNLRLLLADQGALALQPHALNNEDLAQGYGPVPFPLYRLGAAVPRPESETDEPTAPQANASLSPLLEKLGIQHEVGETAGDAFLQGEGSRCRSNGQASATAFIEQLVASPELSDTERRSLANARLQLLSVCGWDASQQAGMLPGDLKSSTGKAFATYLQAASDFYSGRFVEAAKGFAALADSTQPWLKQTALYMSARTALNDAQQNAFNEYGERSTEQLDKARLQQAESGFEQYLQAYPQGEYAASAQGLLRRVHWLANDADKLARDFARQLTQTSDAQRNVSLDELVSEVDTKLLTVNRQAVQTPLLMAVNDLMWMREKSTPQLTEADLQAQKAIFAEQPALYEYVQAAFAFYAQNDPAKALTLLPDKPPATLDYLSFSQQMLRGLALQARQDWKAAQSLWEHLLPLATQPLQREQLELALAMSYERDEQLARVFAADSPIKSQQVRYTLLRHVADADLLRQQITQGPDATERNTALFVLLYKDLLRSRYADFAEDFKRLPATLPDEKLGYSLGYVYEKGPELGLFHWQGDKAQSGYTCPSIAQTAATLQADNKSPQGLNCLGEFMLRNQLDSMPLDQKRHADSLGGTAPGFAGEVFSRLEGYKQVIANSKAPRDDKAYALFRAINCYAPSGYNSCNGKDVAPAVRKAWFKQLKGEFADTRWSKSLQYYW</sequence>
<feature type="signal peptide" evidence="1">
    <location>
        <begin position="1"/>
        <end position="23"/>
    </location>
</feature>
<dbReference type="Proteomes" id="UP001207294">
    <property type="component" value="Unassembled WGS sequence"/>
</dbReference>
<evidence type="ECO:0000313" key="2">
    <source>
        <dbReference type="EMBL" id="MCV4376935.1"/>
    </source>
</evidence>
<comment type="caution">
    <text evidence="2">The sequence shown here is derived from an EMBL/GenBank/DDBJ whole genome shotgun (WGS) entry which is preliminary data.</text>
</comment>
<dbReference type="RefSeq" id="WP_206402884.1">
    <property type="nucleotide sequence ID" value="NZ_JAFGZD010000020.1"/>
</dbReference>
<protein>
    <submittedName>
        <fullName evidence="2">Outer membrane assembly lipoprotein YfiO</fullName>
    </submittedName>
</protein>